<feature type="compositionally biased region" description="Polar residues" evidence="1">
    <location>
        <begin position="216"/>
        <end position="226"/>
    </location>
</feature>
<feature type="compositionally biased region" description="Basic and acidic residues" evidence="1">
    <location>
        <begin position="515"/>
        <end position="526"/>
    </location>
</feature>
<sequence length="704" mass="79427">MARAVQAGLLKGLHFEETSHDHEDLLELWPNDDISIEDQESRRQRIEDIAVDYLIRGKRPLIRSAQLRGPFDGDSWKNPWSRKRHFLRESHPQKSNRTYAKGQFSEETKTHNKKQPNEMGPPSSRFQAQSDSMRDSKSQDPESLITRNSHRPLATSPPQQIGYMDEDLNVNQSRKRSLSTQTSPWLKRRKSGLKANWGHRSSPSPSRPGKEAIALTKTSRLSGRQQFHQDKHDISTSSHTPNPVAASAVLVSRTLSVQHSSAKDSLVEQQPEEYEEHQMPLGDTAEDSVDPPSPKDPASIHPEEQTRNTNPEDEFISAERAQPSEEIFSQLVAAANSQPARRTSPSKEEIQGSAERCVMRPSSAKSTSRRAKKDNVVNNGASHSMSKHTDADPQPKRKSSKGAKPKPRPVTFDSSPIVSKRTKKAAEKGRKITQEEKSKANGVDLERTEHHRRDIYDVPDEDDMTPLRHDPKPSRLSNNYSTQAAMMMAQQEFQDQSMLSPPNVTPGFGTDGQEDERRQHSEDRRSPSVTPFHVFHARLDRHDAVDEMHDVPMSTQEMFEAASPFTFSTIKKKSVMSRHSNLRFTVHPADGRDAPQTSHSQQRITSSTTPPIPSAERIPLKERNSRLSFQSIINLSDKGSQESVSRLSPFTMMLPLTDGSGGDSRPIELPQLNFHDSMEGEGLDFTNGLLQNLEAMIRYENRRY</sequence>
<dbReference type="GeneID" id="54283106"/>
<dbReference type="Proteomes" id="UP000799778">
    <property type="component" value="Unassembled WGS sequence"/>
</dbReference>
<dbReference type="AlphaFoldDB" id="A0A6A5Y040"/>
<organism evidence="2 3">
    <name type="scientific">Aaosphaeria arxii CBS 175.79</name>
    <dbReference type="NCBI Taxonomy" id="1450172"/>
    <lineage>
        <taxon>Eukaryota</taxon>
        <taxon>Fungi</taxon>
        <taxon>Dikarya</taxon>
        <taxon>Ascomycota</taxon>
        <taxon>Pezizomycotina</taxon>
        <taxon>Dothideomycetes</taxon>
        <taxon>Pleosporomycetidae</taxon>
        <taxon>Pleosporales</taxon>
        <taxon>Pleosporales incertae sedis</taxon>
        <taxon>Aaosphaeria</taxon>
    </lineage>
</organism>
<reference evidence="2" key="1">
    <citation type="journal article" date="2020" name="Stud. Mycol.">
        <title>101 Dothideomycetes genomes: a test case for predicting lifestyles and emergence of pathogens.</title>
        <authorList>
            <person name="Haridas S."/>
            <person name="Albert R."/>
            <person name="Binder M."/>
            <person name="Bloem J."/>
            <person name="Labutti K."/>
            <person name="Salamov A."/>
            <person name="Andreopoulos B."/>
            <person name="Baker S."/>
            <person name="Barry K."/>
            <person name="Bills G."/>
            <person name="Bluhm B."/>
            <person name="Cannon C."/>
            <person name="Castanera R."/>
            <person name="Culley D."/>
            <person name="Daum C."/>
            <person name="Ezra D."/>
            <person name="Gonzalez J."/>
            <person name="Henrissat B."/>
            <person name="Kuo A."/>
            <person name="Liang C."/>
            <person name="Lipzen A."/>
            <person name="Lutzoni F."/>
            <person name="Magnuson J."/>
            <person name="Mondo S."/>
            <person name="Nolan M."/>
            <person name="Ohm R."/>
            <person name="Pangilinan J."/>
            <person name="Park H.-J."/>
            <person name="Ramirez L."/>
            <person name="Alfaro M."/>
            <person name="Sun H."/>
            <person name="Tritt A."/>
            <person name="Yoshinaga Y."/>
            <person name="Zwiers L.-H."/>
            <person name="Turgeon B."/>
            <person name="Goodwin S."/>
            <person name="Spatafora J."/>
            <person name="Crous P."/>
            <person name="Grigoriev I."/>
        </authorList>
    </citation>
    <scope>NUCLEOTIDE SEQUENCE</scope>
    <source>
        <strain evidence="2">CBS 175.79</strain>
    </source>
</reference>
<evidence type="ECO:0000256" key="1">
    <source>
        <dbReference type="SAM" id="MobiDB-lite"/>
    </source>
</evidence>
<proteinExistence type="predicted"/>
<protein>
    <submittedName>
        <fullName evidence="2">Uncharacterized protein</fullName>
    </submittedName>
</protein>
<feature type="compositionally biased region" description="Basic residues" evidence="1">
    <location>
        <begin position="396"/>
        <end position="407"/>
    </location>
</feature>
<dbReference type="EMBL" id="ML978067">
    <property type="protein sequence ID" value="KAF2018842.1"/>
    <property type="molecule type" value="Genomic_DNA"/>
</dbReference>
<feature type="region of interest" description="Disordered" evidence="1">
    <location>
        <begin position="494"/>
        <end position="529"/>
    </location>
</feature>
<name>A0A6A5Y040_9PLEO</name>
<feature type="region of interest" description="Disordered" evidence="1">
    <location>
        <begin position="86"/>
        <end position="476"/>
    </location>
</feature>
<dbReference type="OrthoDB" id="5419922at2759"/>
<evidence type="ECO:0000313" key="3">
    <source>
        <dbReference type="Proteomes" id="UP000799778"/>
    </source>
</evidence>
<feature type="compositionally biased region" description="Polar residues" evidence="1">
    <location>
        <begin position="595"/>
        <end position="609"/>
    </location>
</feature>
<dbReference type="RefSeq" id="XP_033387181.1">
    <property type="nucleotide sequence ID" value="XM_033525709.1"/>
</dbReference>
<accession>A0A6A5Y040</accession>
<keyword evidence="3" id="KW-1185">Reference proteome</keyword>
<gene>
    <name evidence="2" type="ORF">BU24DRAFT_405590</name>
</gene>
<evidence type="ECO:0000313" key="2">
    <source>
        <dbReference type="EMBL" id="KAF2018842.1"/>
    </source>
</evidence>
<feature type="compositionally biased region" description="Basic and acidic residues" evidence="1">
    <location>
        <begin position="424"/>
        <end position="456"/>
    </location>
</feature>
<feature type="region of interest" description="Disordered" evidence="1">
    <location>
        <begin position="586"/>
        <end position="616"/>
    </location>
</feature>